<feature type="coiled-coil region" evidence="1">
    <location>
        <begin position="201"/>
        <end position="228"/>
    </location>
</feature>
<feature type="region of interest" description="Disordered" evidence="2">
    <location>
        <begin position="473"/>
        <end position="496"/>
    </location>
</feature>
<comment type="caution">
    <text evidence="4">The sequence shown here is derived from an EMBL/GenBank/DDBJ whole genome shotgun (WGS) entry which is preliminary data.</text>
</comment>
<feature type="compositionally biased region" description="Polar residues" evidence="2">
    <location>
        <begin position="302"/>
        <end position="311"/>
    </location>
</feature>
<feature type="compositionally biased region" description="Polar residues" evidence="2">
    <location>
        <begin position="37"/>
        <end position="49"/>
    </location>
</feature>
<feature type="compositionally biased region" description="Low complexity" evidence="2">
    <location>
        <begin position="413"/>
        <end position="422"/>
    </location>
</feature>
<evidence type="ECO:0000313" key="4">
    <source>
        <dbReference type="EMBL" id="KAF7187873.1"/>
    </source>
</evidence>
<feature type="region of interest" description="Disordered" evidence="2">
    <location>
        <begin position="300"/>
        <end position="357"/>
    </location>
</feature>
<feature type="region of interest" description="Disordered" evidence="2">
    <location>
        <begin position="375"/>
        <end position="456"/>
    </location>
</feature>
<feature type="region of interest" description="Disordered" evidence="2">
    <location>
        <begin position="252"/>
        <end position="288"/>
    </location>
</feature>
<dbReference type="CDD" id="cd09917">
    <property type="entry name" value="F-box_SF"/>
    <property type="match status" value="1"/>
</dbReference>
<proteinExistence type="predicted"/>
<feature type="region of interest" description="Disordered" evidence="2">
    <location>
        <begin position="1"/>
        <end position="94"/>
    </location>
</feature>
<reference evidence="4" key="1">
    <citation type="submission" date="2020-04" db="EMBL/GenBank/DDBJ databases">
        <title>Draft genome resource of the tomato pathogen Pseudocercospora fuligena.</title>
        <authorList>
            <person name="Zaccaron A."/>
        </authorList>
    </citation>
    <scope>NUCLEOTIDE SEQUENCE</scope>
    <source>
        <strain evidence="4">PF001</strain>
    </source>
</reference>
<feature type="compositionally biased region" description="Polar residues" evidence="2">
    <location>
        <begin position="275"/>
        <end position="288"/>
    </location>
</feature>
<dbReference type="SUPFAM" id="SSF81383">
    <property type="entry name" value="F-box domain"/>
    <property type="match status" value="1"/>
</dbReference>
<dbReference type="Pfam" id="PF00646">
    <property type="entry name" value="F-box"/>
    <property type="match status" value="1"/>
</dbReference>
<accession>A0A8H6VD43</accession>
<feature type="compositionally biased region" description="Basic and acidic residues" evidence="2">
    <location>
        <begin position="445"/>
        <end position="455"/>
    </location>
</feature>
<name>A0A8H6VD43_9PEZI</name>
<dbReference type="OrthoDB" id="5404651at2759"/>
<evidence type="ECO:0000256" key="2">
    <source>
        <dbReference type="SAM" id="MobiDB-lite"/>
    </source>
</evidence>
<protein>
    <recommendedName>
        <fullName evidence="3">F-box domain-containing protein</fullName>
    </recommendedName>
</protein>
<dbReference type="AlphaFoldDB" id="A0A8H6VD43"/>
<dbReference type="InterPro" id="IPR036047">
    <property type="entry name" value="F-box-like_dom_sf"/>
</dbReference>
<evidence type="ECO:0000313" key="5">
    <source>
        <dbReference type="Proteomes" id="UP000660729"/>
    </source>
</evidence>
<feature type="compositionally biased region" description="Polar residues" evidence="2">
    <location>
        <begin position="321"/>
        <end position="349"/>
    </location>
</feature>
<evidence type="ECO:0000259" key="3">
    <source>
        <dbReference type="Pfam" id="PF00646"/>
    </source>
</evidence>
<feature type="compositionally biased region" description="Polar residues" evidence="2">
    <location>
        <begin position="1"/>
        <end position="11"/>
    </location>
</feature>
<keyword evidence="1" id="KW-0175">Coiled coil</keyword>
<feature type="compositionally biased region" description="Polar residues" evidence="2">
    <location>
        <begin position="375"/>
        <end position="395"/>
    </location>
</feature>
<dbReference type="Proteomes" id="UP000660729">
    <property type="component" value="Unassembled WGS sequence"/>
</dbReference>
<feature type="compositionally biased region" description="Acidic residues" evidence="2">
    <location>
        <begin position="396"/>
        <end position="411"/>
    </location>
</feature>
<sequence length="827" mass="92582">CLLSTMASSQDSLDHLIPPPEISEPATPEMSHAALPSATTANVSKVQSNRLDDARVNLTPPPSTQVPSSSRGKARTPTPPVSQISTPPPTIELQGQNGRSLGAFTGILSGEELEAASAEELRLKVIELQAAVQHEKMQAAHYKLQYNMLAQESAAAIERMQVEARMAQTESDVIAQAEQSKVPVTPLPQQEGFIPVQKAFYQRMVRDIQILRESVQALEREGKDQERMITMQDDEIASLRDRATLMGERILQSREQQSRSRRAQFSSRVDATPRSVYNTPQRGHISNRQQPQAFAALIQASEMASQESARSASKKGHSRNVHSTSSLPSTPHRSQKVHQQAYQTPSGRQQPRKIPSTAPVARMSAMRTPDVYAQSSLPVSHGQDPQSDGTVSASDNDSEAETDILDQDDEIPQSQASLSASQMLRTSQEQQSKRESFEGRGMLEPSRRTGGEKLRQTKLFGQVRKSNVVRAGYDEDEPPAKRSRTGDAGGIGLGISGTRDTQTTLLNSATFAARKSLQGAPRKKAKASKSLKKSRSAPFVYSSHSMPTRAITTAAARNTVFHTRELLETIIHNLTARDVIQLRRVCSAWKYTIESSTSLLRKIFWKRVPSGDFWVTDTFTHTMRPYSNKRIQEISELNNIEYRYLLARPTYLNTAFFKCNPDSEKTTILQRAQYCERLSFIGQPDQVKQNTIWQCMYVCQPPVSDVHVHLRYSEHLYDEDLLSWCIKDHGLRVVVTNHMGGVRYKDILSAMYAAIEMKHPGQDAFEFEIKVLDEGHRLGSEVYMLGALFASEKEISIVEKLKDKERWSEATTEFIRGMEREPQLYLS</sequence>
<organism evidence="4 5">
    <name type="scientific">Pseudocercospora fuligena</name>
    <dbReference type="NCBI Taxonomy" id="685502"/>
    <lineage>
        <taxon>Eukaryota</taxon>
        <taxon>Fungi</taxon>
        <taxon>Dikarya</taxon>
        <taxon>Ascomycota</taxon>
        <taxon>Pezizomycotina</taxon>
        <taxon>Dothideomycetes</taxon>
        <taxon>Dothideomycetidae</taxon>
        <taxon>Mycosphaerellales</taxon>
        <taxon>Mycosphaerellaceae</taxon>
        <taxon>Pseudocercospora</taxon>
    </lineage>
</organism>
<gene>
    <name evidence="4" type="ORF">HII31_10773</name>
</gene>
<feature type="non-terminal residue" evidence="4">
    <location>
        <position position="827"/>
    </location>
</feature>
<dbReference type="InterPro" id="IPR001810">
    <property type="entry name" value="F-box_dom"/>
</dbReference>
<feature type="domain" description="F-box" evidence="3">
    <location>
        <begin position="565"/>
        <end position="596"/>
    </location>
</feature>
<evidence type="ECO:0000256" key="1">
    <source>
        <dbReference type="SAM" id="Coils"/>
    </source>
</evidence>
<keyword evidence="5" id="KW-1185">Reference proteome</keyword>
<dbReference type="EMBL" id="JABCIY010000219">
    <property type="protein sequence ID" value="KAF7187873.1"/>
    <property type="molecule type" value="Genomic_DNA"/>
</dbReference>